<proteinExistence type="predicted"/>
<feature type="transmembrane region" description="Helical" evidence="2">
    <location>
        <begin position="338"/>
        <end position="359"/>
    </location>
</feature>
<evidence type="ECO:0000313" key="4">
    <source>
        <dbReference type="Proteomes" id="UP001139516"/>
    </source>
</evidence>
<sequence>MRARTIRVWSRIHTWTSLVCTVFLLLLCLTGLPLLFHHEINHLLGHGVEPPAMPAGTPRADLDRMAAAAAARRPGEVVQYVIWDPEEPDSLYFSMAPTVASPPTEIRGVVVDARTALVLDEPRDQEGFVWLMLRLHTDLFAGLPGKLFMGAMGLLFVLAIVSGVVLYAPFMRRLDFGTVRRDRSRRVRWLDLHNLIGVATLCWALVVGATGVINTWADLIIRLWQRDELAEMVAPYRGLPPLERPGSLERAVAAAQAAAPGMKPAFVAFPGTAFSSGHHHAVFLRGATPLTSRLLTPALVDAQTGRLTEMRSLPWYGVMLFVSQPLHFGDYGGTPLRVIWALLDVATIVVLGSGLYLWVARRRRPMGMAGGGGQGEPPRGARQPEAGAVEDREAGRV</sequence>
<feature type="transmembrane region" description="Helical" evidence="2">
    <location>
        <begin position="147"/>
        <end position="171"/>
    </location>
</feature>
<feature type="transmembrane region" description="Helical" evidence="2">
    <location>
        <begin position="192"/>
        <end position="217"/>
    </location>
</feature>
<dbReference type="RefSeq" id="WP_248665291.1">
    <property type="nucleotide sequence ID" value="NZ_JALPRX010000007.1"/>
</dbReference>
<keyword evidence="2" id="KW-0812">Transmembrane</keyword>
<dbReference type="EMBL" id="JALPRX010000007">
    <property type="protein sequence ID" value="MCK8783164.1"/>
    <property type="molecule type" value="Genomic_DNA"/>
</dbReference>
<dbReference type="Proteomes" id="UP001139516">
    <property type="component" value="Unassembled WGS sequence"/>
</dbReference>
<keyword evidence="2" id="KW-0472">Membrane</keyword>
<name>A0A9X2BUM3_9PROT</name>
<gene>
    <name evidence="3" type="ORF">M0638_02065</name>
</gene>
<keyword evidence="2" id="KW-1133">Transmembrane helix</keyword>
<feature type="region of interest" description="Disordered" evidence="1">
    <location>
        <begin position="368"/>
        <end position="397"/>
    </location>
</feature>
<dbReference type="PANTHER" id="PTHR34219">
    <property type="entry name" value="IRON-REGULATED INNER MEMBRANE PROTEIN-RELATED"/>
    <property type="match status" value="1"/>
</dbReference>
<reference evidence="3" key="1">
    <citation type="submission" date="2022-04" db="EMBL/GenBank/DDBJ databases">
        <title>Roseomonas acroporae sp. nov., isolated from coral Acropora digitifera.</title>
        <authorList>
            <person name="Sun H."/>
        </authorList>
    </citation>
    <scope>NUCLEOTIDE SEQUENCE</scope>
    <source>
        <strain evidence="3">NAR14</strain>
    </source>
</reference>
<dbReference type="PANTHER" id="PTHR34219:SF3">
    <property type="entry name" value="BLL7967 PROTEIN"/>
    <property type="match status" value="1"/>
</dbReference>
<feature type="transmembrane region" description="Helical" evidence="2">
    <location>
        <begin position="12"/>
        <end position="36"/>
    </location>
</feature>
<evidence type="ECO:0000256" key="1">
    <source>
        <dbReference type="SAM" id="MobiDB-lite"/>
    </source>
</evidence>
<keyword evidence="4" id="KW-1185">Reference proteome</keyword>
<organism evidence="3 4">
    <name type="scientific">Roseomonas acroporae</name>
    <dbReference type="NCBI Taxonomy" id="2937791"/>
    <lineage>
        <taxon>Bacteria</taxon>
        <taxon>Pseudomonadati</taxon>
        <taxon>Pseudomonadota</taxon>
        <taxon>Alphaproteobacteria</taxon>
        <taxon>Acetobacterales</taxon>
        <taxon>Roseomonadaceae</taxon>
        <taxon>Roseomonas</taxon>
    </lineage>
</organism>
<dbReference type="Pfam" id="PF03929">
    <property type="entry name" value="PepSY_TM"/>
    <property type="match status" value="1"/>
</dbReference>
<dbReference type="AlphaFoldDB" id="A0A9X2BUM3"/>
<evidence type="ECO:0000256" key="2">
    <source>
        <dbReference type="SAM" id="Phobius"/>
    </source>
</evidence>
<comment type="caution">
    <text evidence="3">The sequence shown here is derived from an EMBL/GenBank/DDBJ whole genome shotgun (WGS) entry which is preliminary data.</text>
</comment>
<evidence type="ECO:0000313" key="3">
    <source>
        <dbReference type="EMBL" id="MCK8783164.1"/>
    </source>
</evidence>
<accession>A0A9X2BUM3</accession>
<protein>
    <submittedName>
        <fullName evidence="3">PepSY domain-containing protein</fullName>
    </submittedName>
</protein>
<dbReference type="InterPro" id="IPR005625">
    <property type="entry name" value="PepSY-ass_TM"/>
</dbReference>